<evidence type="ECO:0000313" key="2">
    <source>
        <dbReference type="EMBL" id="OUE21360.1"/>
    </source>
</evidence>
<evidence type="ECO:0008006" key="4">
    <source>
        <dbReference type="Google" id="ProtNLM"/>
    </source>
</evidence>
<sequence>MDLRWLSAPDDEVAAAMRTVRRSSRPSWVPSRRKVLAHVNDSLILWYVCIVLLYWGVVTDGAGDGAVTPATIAGLAGAAVVLAVWLVGSRLLHRWAARPPSPRARGREWRQHLTALANGFQPQPSGGRTFRALITEDAGGVLVVPRFRAPGVEFGNVVRKRARRSGWSYVAVTLPVPLPHLLLDATGNDARGGELPASVRRGQRLSLEGDFDRHFRLFAPAEYERDALYLLTPDVMAALVDDAADFDVEMVDSTLVFFRRELADFAEPAPWEAAGRILDGVAARIRRRAVRYRDERVLLGDGGPAAPLRADLDEQEPDPRAPRIAADGRRLDIRDHRTGCLGAVGWFAWIAFRASLIFVPAVFAFAGFMSIVDGR</sequence>
<protein>
    <recommendedName>
        <fullName evidence="4">DUF3137 domain-containing protein</fullName>
    </recommendedName>
</protein>
<dbReference type="RefSeq" id="WP_086520583.1">
    <property type="nucleotide sequence ID" value="NZ_MDJW01000007.1"/>
</dbReference>
<dbReference type="Proteomes" id="UP000194837">
    <property type="component" value="Unassembled WGS sequence"/>
</dbReference>
<proteinExistence type="predicted"/>
<feature type="transmembrane region" description="Helical" evidence="1">
    <location>
        <begin position="339"/>
        <end position="372"/>
    </location>
</feature>
<name>A0A251YAT8_9MICO</name>
<gene>
    <name evidence="2" type="ORF">BFL34_00712</name>
</gene>
<comment type="caution">
    <text evidence="2">The sequence shown here is derived from an EMBL/GenBank/DDBJ whole genome shotgun (WGS) entry which is preliminary data.</text>
</comment>
<keyword evidence="1" id="KW-1133">Transmembrane helix</keyword>
<evidence type="ECO:0000256" key="1">
    <source>
        <dbReference type="SAM" id="Phobius"/>
    </source>
</evidence>
<feature type="transmembrane region" description="Helical" evidence="1">
    <location>
        <begin position="67"/>
        <end position="88"/>
    </location>
</feature>
<accession>A0A251YAT8</accession>
<reference evidence="2 3" key="1">
    <citation type="submission" date="2016-08" db="EMBL/GenBank/DDBJ databases">
        <title>Genome sequence of Clavibacter michiganensis spp strain CFBP7494.</title>
        <authorList>
            <person name="Thapa S.P."/>
            <person name="Coaker G."/>
            <person name="Jacques M.-A."/>
        </authorList>
    </citation>
    <scope>NUCLEOTIDE SEQUENCE [LARGE SCALE GENOMIC DNA]</scope>
    <source>
        <strain evidence="2">CFBP7494</strain>
    </source>
</reference>
<evidence type="ECO:0000313" key="3">
    <source>
        <dbReference type="Proteomes" id="UP000194837"/>
    </source>
</evidence>
<dbReference type="EMBL" id="MDJW01000007">
    <property type="protein sequence ID" value="OUE21360.1"/>
    <property type="molecule type" value="Genomic_DNA"/>
</dbReference>
<keyword evidence="1" id="KW-0472">Membrane</keyword>
<keyword evidence="1" id="KW-0812">Transmembrane</keyword>
<dbReference type="AlphaFoldDB" id="A0A251YAT8"/>
<feature type="transmembrane region" description="Helical" evidence="1">
    <location>
        <begin position="35"/>
        <end position="55"/>
    </location>
</feature>
<organism evidence="2 3">
    <name type="scientific">Clavibacter michiganensis</name>
    <dbReference type="NCBI Taxonomy" id="28447"/>
    <lineage>
        <taxon>Bacteria</taxon>
        <taxon>Bacillati</taxon>
        <taxon>Actinomycetota</taxon>
        <taxon>Actinomycetes</taxon>
        <taxon>Micrococcales</taxon>
        <taxon>Microbacteriaceae</taxon>
        <taxon>Clavibacter</taxon>
    </lineage>
</organism>